<evidence type="ECO:0000313" key="4">
    <source>
        <dbReference type="WBParaSite" id="SCUD_0000361201-mRNA-1"/>
    </source>
</evidence>
<dbReference type="AlphaFoldDB" id="A0A183JLN1"/>
<protein>
    <submittedName>
        <fullName evidence="4">Endo/exonuclease/phosphatase domain-containing protein</fullName>
    </submittedName>
</protein>
<dbReference type="Proteomes" id="UP000279833">
    <property type="component" value="Unassembled WGS sequence"/>
</dbReference>
<sequence length="301" mass="34219">MDRLEALIVAVTETWLVHDLDITPELSGYHYLRSDRHGCRKGGGILLYIANNINIRSSASESYDNGTCEIISCKLAIGCSTFMLSVIYRSPICLADDFTLEHIHLWSANTRCLIIGDFNAPDISWTEMNTDGSINSFGSRILVTIMELALVQHVSKPTRFGVYRGSSLLESVITHESEDIVDLNIFPSLVNSDHAVLSLTFRTRDMIYDQHTPHPNVRRANISAIQECAAKTDWFVDTNSSVEEAWFVFKGKFSLVTSTFIPYLVLRRPNNSPPWVTSWEKEEAMEYVNLYWLRTMQIQLL</sequence>
<reference evidence="2 3" key="2">
    <citation type="submission" date="2018-11" db="EMBL/GenBank/DDBJ databases">
        <authorList>
            <consortium name="Pathogen Informatics"/>
        </authorList>
    </citation>
    <scope>NUCLEOTIDE SEQUENCE [LARGE SCALE GENOMIC DNA]</scope>
    <source>
        <strain evidence="2">Dakar</strain>
        <strain evidence="3">Dakar, Senegal</strain>
    </source>
</reference>
<dbReference type="SUPFAM" id="SSF56219">
    <property type="entry name" value="DNase I-like"/>
    <property type="match status" value="1"/>
</dbReference>
<keyword evidence="3" id="KW-1185">Reference proteome</keyword>
<name>A0A183JLN1_9TREM</name>
<dbReference type="InterPro" id="IPR005135">
    <property type="entry name" value="Endo/exonuclease/phosphatase"/>
</dbReference>
<dbReference type="GO" id="GO:0031012">
    <property type="term" value="C:extracellular matrix"/>
    <property type="evidence" value="ECO:0007669"/>
    <property type="project" value="TreeGrafter"/>
</dbReference>
<dbReference type="GO" id="GO:0061343">
    <property type="term" value="P:cell adhesion involved in heart morphogenesis"/>
    <property type="evidence" value="ECO:0007669"/>
    <property type="project" value="TreeGrafter"/>
</dbReference>
<dbReference type="PANTHER" id="PTHR33395:SF22">
    <property type="entry name" value="REVERSE TRANSCRIPTASE DOMAIN-CONTAINING PROTEIN"/>
    <property type="match status" value="1"/>
</dbReference>
<evidence type="ECO:0000313" key="2">
    <source>
        <dbReference type="EMBL" id="VDO83195.1"/>
    </source>
</evidence>
<proteinExistence type="predicted"/>
<dbReference type="GO" id="GO:0007508">
    <property type="term" value="P:larval heart development"/>
    <property type="evidence" value="ECO:0007669"/>
    <property type="project" value="TreeGrafter"/>
</dbReference>
<dbReference type="PANTHER" id="PTHR33395">
    <property type="entry name" value="TRANSCRIPTASE, PUTATIVE-RELATED-RELATED"/>
    <property type="match status" value="1"/>
</dbReference>
<dbReference type="WBParaSite" id="SCUD_0000361201-mRNA-1">
    <property type="protein sequence ID" value="SCUD_0000361201-mRNA-1"/>
    <property type="gene ID" value="SCUD_0000361201"/>
</dbReference>
<feature type="domain" description="Endonuclease/exonuclease/phosphatase" evidence="1">
    <location>
        <begin position="86"/>
        <end position="196"/>
    </location>
</feature>
<dbReference type="InterPro" id="IPR036691">
    <property type="entry name" value="Endo/exonu/phosph_ase_sf"/>
</dbReference>
<evidence type="ECO:0000259" key="1">
    <source>
        <dbReference type="Pfam" id="PF14529"/>
    </source>
</evidence>
<dbReference type="EMBL" id="UZAK01004184">
    <property type="protein sequence ID" value="VDO83195.1"/>
    <property type="molecule type" value="Genomic_DNA"/>
</dbReference>
<reference evidence="4" key="1">
    <citation type="submission" date="2016-06" db="UniProtKB">
        <authorList>
            <consortium name="WormBaseParasite"/>
        </authorList>
    </citation>
    <scope>IDENTIFICATION</scope>
</reference>
<organism evidence="4">
    <name type="scientific">Schistosoma curassoni</name>
    <dbReference type="NCBI Taxonomy" id="6186"/>
    <lineage>
        <taxon>Eukaryota</taxon>
        <taxon>Metazoa</taxon>
        <taxon>Spiralia</taxon>
        <taxon>Lophotrochozoa</taxon>
        <taxon>Platyhelminthes</taxon>
        <taxon>Trematoda</taxon>
        <taxon>Digenea</taxon>
        <taxon>Strigeidida</taxon>
        <taxon>Schistosomatoidea</taxon>
        <taxon>Schistosomatidae</taxon>
        <taxon>Schistosoma</taxon>
    </lineage>
</organism>
<accession>A0A183JLN1</accession>
<dbReference type="Gene3D" id="3.60.10.10">
    <property type="entry name" value="Endonuclease/exonuclease/phosphatase"/>
    <property type="match status" value="1"/>
</dbReference>
<gene>
    <name evidence="2" type="ORF">SCUD_LOCUS3612</name>
</gene>
<dbReference type="GO" id="GO:0003824">
    <property type="term" value="F:catalytic activity"/>
    <property type="evidence" value="ECO:0007669"/>
    <property type="project" value="InterPro"/>
</dbReference>
<dbReference type="Pfam" id="PF14529">
    <property type="entry name" value="Exo_endo_phos_2"/>
    <property type="match status" value="1"/>
</dbReference>
<evidence type="ECO:0000313" key="3">
    <source>
        <dbReference type="Proteomes" id="UP000279833"/>
    </source>
</evidence>